<dbReference type="NCBIfam" id="TIGR01120">
    <property type="entry name" value="rpiB"/>
    <property type="match status" value="1"/>
</dbReference>
<dbReference type="NCBIfam" id="NF004051">
    <property type="entry name" value="PRK05571.1"/>
    <property type="match status" value="1"/>
</dbReference>
<dbReference type="InterPro" id="IPR036569">
    <property type="entry name" value="RpiB_LacA_LacB_sf"/>
</dbReference>
<keyword evidence="1 2" id="KW-0413">Isomerase</keyword>
<evidence type="ECO:0000256" key="1">
    <source>
        <dbReference type="ARBA" id="ARBA00023235"/>
    </source>
</evidence>
<dbReference type="GO" id="GO:0004751">
    <property type="term" value="F:ribose-5-phosphate isomerase activity"/>
    <property type="evidence" value="ECO:0007669"/>
    <property type="project" value="UniProtKB-EC"/>
</dbReference>
<dbReference type="GO" id="GO:0009052">
    <property type="term" value="P:pentose-phosphate shunt, non-oxidative branch"/>
    <property type="evidence" value="ECO:0007669"/>
    <property type="project" value="TreeGrafter"/>
</dbReference>
<dbReference type="EMBL" id="UOGH01000203">
    <property type="protein sequence ID" value="VAX31380.1"/>
    <property type="molecule type" value="Genomic_DNA"/>
</dbReference>
<reference evidence="2" key="1">
    <citation type="submission" date="2018-06" db="EMBL/GenBank/DDBJ databases">
        <authorList>
            <person name="Zhirakovskaya E."/>
        </authorList>
    </citation>
    <scope>NUCLEOTIDE SEQUENCE</scope>
</reference>
<protein>
    <submittedName>
        <fullName evidence="2">Ribose 5-phosphate isomerase B</fullName>
        <ecNumber evidence="2">5.3.1.6</ecNumber>
    </submittedName>
</protein>
<organism evidence="2">
    <name type="scientific">hydrothermal vent metagenome</name>
    <dbReference type="NCBI Taxonomy" id="652676"/>
    <lineage>
        <taxon>unclassified sequences</taxon>
        <taxon>metagenomes</taxon>
        <taxon>ecological metagenomes</taxon>
    </lineage>
</organism>
<dbReference type="InterPro" id="IPR003500">
    <property type="entry name" value="RpiB_LacA_LacB"/>
</dbReference>
<proteinExistence type="predicted"/>
<dbReference type="AlphaFoldDB" id="A0A3B1D962"/>
<dbReference type="SUPFAM" id="SSF89623">
    <property type="entry name" value="Ribose/Galactose isomerase RpiB/AlsB"/>
    <property type="match status" value="1"/>
</dbReference>
<dbReference type="InterPro" id="IPR004785">
    <property type="entry name" value="RpiB"/>
</dbReference>
<dbReference type="Pfam" id="PF02502">
    <property type="entry name" value="LacAB_rpiB"/>
    <property type="match status" value="1"/>
</dbReference>
<evidence type="ECO:0000313" key="2">
    <source>
        <dbReference type="EMBL" id="VAX31380.1"/>
    </source>
</evidence>
<dbReference type="PIRSF" id="PIRSF005384">
    <property type="entry name" value="RpiB_LacA_B"/>
    <property type="match status" value="1"/>
</dbReference>
<dbReference type="PANTHER" id="PTHR30345:SF0">
    <property type="entry name" value="DNA DAMAGE-REPAIR_TOLERATION PROTEIN DRT102"/>
    <property type="match status" value="1"/>
</dbReference>
<dbReference type="PANTHER" id="PTHR30345">
    <property type="entry name" value="RIBOSE-5-PHOSPHATE ISOMERASE B"/>
    <property type="match status" value="1"/>
</dbReference>
<dbReference type="NCBIfam" id="TIGR00689">
    <property type="entry name" value="rpiB_lacA_lacB"/>
    <property type="match status" value="1"/>
</dbReference>
<gene>
    <name evidence="2" type="ORF">MNBD_NITROSPIRAE02-69</name>
</gene>
<accession>A0A3B1D962</accession>
<name>A0A3B1D962_9ZZZZ</name>
<dbReference type="EC" id="5.3.1.6" evidence="2"/>
<dbReference type="Gene3D" id="3.40.1400.10">
    <property type="entry name" value="Sugar-phosphate isomerase, RpiB/LacA/LacB"/>
    <property type="match status" value="1"/>
</dbReference>
<dbReference type="GO" id="GO:0019316">
    <property type="term" value="P:D-allose catabolic process"/>
    <property type="evidence" value="ECO:0007669"/>
    <property type="project" value="TreeGrafter"/>
</dbReference>
<sequence length="179" mass="19716">MIISSVVVYKPQIDTRNRTLNNIMSSMKIAIACDHAGLELKESIKTLLQRFGIDTLDYGTGDNCSVDYPDYGERVSDAVSTGEIERGILICGTGLGMSIVANKFPGVRATLCHNPLTARMGRLHNDSNVLVLGAKIIDDEIAAEIVSIWLKTPFEGQRHSRRLEKISIIETKLNEGNKK</sequence>